<dbReference type="RefSeq" id="WP_306389787.1">
    <property type="nucleotide sequence ID" value="NZ_JAVCAP010000020.1"/>
</dbReference>
<evidence type="ECO:0000313" key="2">
    <source>
        <dbReference type="Proteomes" id="UP001225906"/>
    </source>
</evidence>
<dbReference type="Pfam" id="PF04338">
    <property type="entry name" value="DUF481"/>
    <property type="match status" value="1"/>
</dbReference>
<dbReference type="Proteomes" id="UP001225906">
    <property type="component" value="Unassembled WGS sequence"/>
</dbReference>
<protein>
    <submittedName>
        <fullName evidence="1">DUF481 domain-containing protein</fullName>
    </submittedName>
</protein>
<reference evidence="2" key="1">
    <citation type="journal article" date="2019" name="Int. J. Syst. Evol. Microbiol.">
        <title>The Global Catalogue of Microorganisms (GCM) 10K type strain sequencing project: providing services to taxonomists for standard genome sequencing and annotation.</title>
        <authorList>
            <consortium name="The Broad Institute Genomics Platform"/>
            <consortium name="The Broad Institute Genome Sequencing Center for Infectious Disease"/>
            <person name="Wu L."/>
            <person name="Ma J."/>
        </authorList>
    </citation>
    <scope>NUCLEOTIDE SEQUENCE [LARGE SCALE GENOMIC DNA]</scope>
    <source>
        <strain evidence="2">VKM B-3159</strain>
    </source>
</reference>
<gene>
    <name evidence="1" type="ORF">Q9291_09405</name>
</gene>
<comment type="caution">
    <text evidence="1">The sequence shown here is derived from an EMBL/GenBank/DDBJ whole genome shotgun (WGS) entry which is preliminary data.</text>
</comment>
<evidence type="ECO:0000313" key="1">
    <source>
        <dbReference type="EMBL" id="MDP8568064.1"/>
    </source>
</evidence>
<name>A0ABT9JUA7_9PROT</name>
<keyword evidence="2" id="KW-1185">Reference proteome</keyword>
<accession>A0ABT9JUA7</accession>
<dbReference type="EMBL" id="JAVCAP010000020">
    <property type="protein sequence ID" value="MDP8568064.1"/>
    <property type="molecule type" value="Genomic_DNA"/>
</dbReference>
<sequence>MPQRLANPAVLCTRSTIQLAILSISMPYLLSAPVFADTIWLKNGDKITGTLGVKVSNKLTVKTSYADEVKINWNDIHSIDADKPILMQLSDGSIVNGRLIHTDEGQVILDEETNTPLVDTELDEIHYINPSRDLIGEGYVWTGNLSLGGAFNNGNSDNRNMQFNGESVLRGLEDRYTVQGYYYWAEDSGSQTQNNARVRGQYDHFFTKKWFSYLNTIQEKDRFRDIKLRSTYGVGSGYQIFEGEKLNLSVEGGVSLISQDYYEENDDKHAALRWAVNYNQYLFDSFVQAFHRHEVLYTPRSPSQVLLYSSTGLRFPFIFGLSASTQVDYNFDSRPADERVKGDTRALFTLGYSWK</sequence>
<organism evidence="1 2">
    <name type="scientific">Methylophilus aquaticus</name>
    <dbReference type="NCBI Taxonomy" id="1971610"/>
    <lineage>
        <taxon>Bacteria</taxon>
        <taxon>Pseudomonadati</taxon>
        <taxon>Pseudomonadota</taxon>
        <taxon>Betaproteobacteria</taxon>
        <taxon>Nitrosomonadales</taxon>
        <taxon>Methylophilaceae</taxon>
        <taxon>Methylophilus</taxon>
    </lineage>
</organism>
<proteinExistence type="predicted"/>
<dbReference type="InterPro" id="IPR007433">
    <property type="entry name" value="DUF481"/>
</dbReference>